<keyword evidence="3" id="KW-1003">Cell membrane</keyword>
<keyword evidence="6 9" id="KW-0812">Transmembrane</keyword>
<evidence type="ECO:0000256" key="7">
    <source>
        <dbReference type="ARBA" id="ARBA00022989"/>
    </source>
</evidence>
<gene>
    <name evidence="10" type="primary">agaC</name>
    <name evidence="11" type="ORF">FAM18172_03090</name>
    <name evidence="10" type="ORF">HCJ88_12585</name>
</gene>
<evidence type="ECO:0000256" key="4">
    <source>
        <dbReference type="ARBA" id="ARBA00022597"/>
    </source>
</evidence>
<evidence type="ECO:0000256" key="6">
    <source>
        <dbReference type="ARBA" id="ARBA00022692"/>
    </source>
</evidence>
<organism evidence="11 12">
    <name type="scientific">Lacticaseibacillus paracasei</name>
    <name type="common">Lactobacillus paracasei</name>
    <dbReference type="NCBI Taxonomy" id="1597"/>
    <lineage>
        <taxon>Bacteria</taxon>
        <taxon>Bacillati</taxon>
        <taxon>Bacillota</taxon>
        <taxon>Bacilli</taxon>
        <taxon>Lactobacillales</taxon>
        <taxon>Lactobacillaceae</taxon>
        <taxon>Lacticaseibacillus</taxon>
    </lineage>
</organism>
<reference evidence="11 12" key="1">
    <citation type="journal article" date="2018" name="Front. Microbiol.">
        <title>Conversion of Methionine to Cysteine in Lactobacillus paracasei Depends on the Highly Mobile cysK-ctl-cysE Gene Cluster.</title>
        <authorList>
            <person name="Wuthrich D."/>
            <person name="Irmler S."/>
            <person name="Berthoud H."/>
            <person name="Guggenbuhl B."/>
            <person name="Eugster E."/>
            <person name="Bruggmann R."/>
        </authorList>
    </citation>
    <scope>NUCLEOTIDE SEQUENCE [LARGE SCALE GENOMIC DNA]</scope>
    <source>
        <strain evidence="11 12">FAM18172</strain>
    </source>
</reference>
<comment type="subcellular location">
    <subcellularLocation>
        <location evidence="1">Cell membrane</location>
        <topology evidence="1">Multi-pass membrane protein</topology>
    </subcellularLocation>
</comment>
<feature type="transmembrane region" description="Helical" evidence="9">
    <location>
        <begin position="136"/>
        <end position="161"/>
    </location>
</feature>
<dbReference type="PANTHER" id="PTHR32502:SF8">
    <property type="entry name" value="N-ACETYLGALACTOSAMINE PERMEASE IIC COMPONENT 1"/>
    <property type="match status" value="1"/>
</dbReference>
<evidence type="ECO:0000256" key="9">
    <source>
        <dbReference type="SAM" id="Phobius"/>
    </source>
</evidence>
<feature type="transmembrane region" description="Helical" evidence="9">
    <location>
        <begin position="6"/>
        <end position="30"/>
    </location>
</feature>
<sequence length="271" mass="28858">MAITLAQGIMLGVFAIIAGLDSWLEILYIFRPIISCTVAGFILGDVRLGLIAGGLTELAFAGLTPAGGTQPPNPAVCGIMTVVIARTTGVAPATAIGLSLPFAMLMQYILLMFYSVFSVFMPVMDKAAAEADTKKFASVSYIIMTIVGISFFVVIFLSAYAAQAPMAHLVNAMPKWLIHGFELAGSALPAVGFAMLLKVLLRVEYLPFLLLGFVGACFISYSNVLPEAIIGVIFAMIEFFRDRKNKDLQAQIQELKESGVSNNGGGDDDGI</sequence>
<accession>A0A422M0P1</accession>
<evidence type="ECO:0000313" key="13">
    <source>
        <dbReference type="Proteomes" id="UP000593972"/>
    </source>
</evidence>
<dbReference type="InterPro" id="IPR004700">
    <property type="entry name" value="PTS_IIC_man"/>
</dbReference>
<feature type="transmembrane region" description="Helical" evidence="9">
    <location>
        <begin position="42"/>
        <end position="63"/>
    </location>
</feature>
<proteinExistence type="predicted"/>
<evidence type="ECO:0000256" key="2">
    <source>
        <dbReference type="ARBA" id="ARBA00022448"/>
    </source>
</evidence>
<dbReference type="Proteomes" id="UP000593972">
    <property type="component" value="Chromosome"/>
</dbReference>
<dbReference type="PANTHER" id="PTHR32502">
    <property type="entry name" value="N-ACETYLGALACTOSAMINE PERMEASE II COMPONENT-RELATED"/>
    <property type="match status" value="1"/>
</dbReference>
<evidence type="ECO:0000313" key="11">
    <source>
        <dbReference type="EMBL" id="RND80209.1"/>
    </source>
</evidence>
<evidence type="ECO:0000256" key="8">
    <source>
        <dbReference type="ARBA" id="ARBA00023136"/>
    </source>
</evidence>
<feature type="transmembrane region" description="Helical" evidence="9">
    <location>
        <begin position="208"/>
        <end position="237"/>
    </location>
</feature>
<protein>
    <submittedName>
        <fullName evidence="10">PTS N-acetylgalactosamine transporter subunit IIC</fullName>
    </submittedName>
    <submittedName>
        <fullName evidence="11">PTS system N-acetylgalactosamine-specific EIIC component 1</fullName>
    </submittedName>
</protein>
<dbReference type="EMBL" id="LKFU01000156">
    <property type="protein sequence ID" value="RND80209.1"/>
    <property type="molecule type" value="Genomic_DNA"/>
</dbReference>
<dbReference type="EMBL" id="CP050500">
    <property type="protein sequence ID" value="QOP56541.1"/>
    <property type="molecule type" value="Genomic_DNA"/>
</dbReference>
<evidence type="ECO:0000256" key="5">
    <source>
        <dbReference type="ARBA" id="ARBA00022683"/>
    </source>
</evidence>
<dbReference type="GO" id="GO:0005886">
    <property type="term" value="C:plasma membrane"/>
    <property type="evidence" value="ECO:0007669"/>
    <property type="project" value="UniProtKB-SubCell"/>
</dbReference>
<name>A0A422M0P1_LACPA</name>
<feature type="transmembrane region" description="Helical" evidence="9">
    <location>
        <begin position="181"/>
        <end position="201"/>
    </location>
</feature>
<dbReference type="GO" id="GO:0009401">
    <property type="term" value="P:phosphoenolpyruvate-dependent sugar phosphotransferase system"/>
    <property type="evidence" value="ECO:0007669"/>
    <property type="project" value="UniProtKB-KW"/>
</dbReference>
<dbReference type="Pfam" id="PF03609">
    <property type="entry name" value="EII-Sor"/>
    <property type="match status" value="1"/>
</dbReference>
<dbReference type="PROSITE" id="PS51106">
    <property type="entry name" value="PTS_EIIC_TYPE_4"/>
    <property type="match status" value="1"/>
</dbReference>
<dbReference type="RefSeq" id="WP_025376389.1">
    <property type="nucleotide sequence ID" value="NZ_CP050500.1"/>
</dbReference>
<keyword evidence="8 9" id="KW-0472">Membrane</keyword>
<keyword evidence="2" id="KW-0813">Transport</keyword>
<reference evidence="10 13" key="2">
    <citation type="submission" date="2020-03" db="EMBL/GenBank/DDBJ databases">
        <title>Complete genome sequence of Lactobacillus paracasei strain NFFJ04, isolated from animal feed.</title>
        <authorList>
            <person name="Jung J.Y."/>
        </authorList>
    </citation>
    <scope>NUCLEOTIDE SEQUENCE [LARGE SCALE GENOMIC DNA]</scope>
    <source>
        <strain evidence="10 13">NFFJ04</strain>
    </source>
</reference>
<keyword evidence="4" id="KW-0762">Sugar transport</keyword>
<evidence type="ECO:0000313" key="12">
    <source>
        <dbReference type="Proteomes" id="UP000285532"/>
    </source>
</evidence>
<dbReference type="AlphaFoldDB" id="A0A422M0P1"/>
<keyword evidence="5" id="KW-0598">Phosphotransferase system</keyword>
<dbReference type="InterPro" id="IPR050303">
    <property type="entry name" value="GatZ_KbaZ_carbometab"/>
</dbReference>
<dbReference type="Proteomes" id="UP000285532">
    <property type="component" value="Unassembled WGS sequence"/>
</dbReference>
<keyword evidence="7 9" id="KW-1133">Transmembrane helix</keyword>
<evidence type="ECO:0000256" key="1">
    <source>
        <dbReference type="ARBA" id="ARBA00004651"/>
    </source>
</evidence>
<evidence type="ECO:0000256" key="3">
    <source>
        <dbReference type="ARBA" id="ARBA00022475"/>
    </source>
</evidence>
<evidence type="ECO:0000313" key="10">
    <source>
        <dbReference type="EMBL" id="QOP56541.1"/>
    </source>
</evidence>
<feature type="transmembrane region" description="Helical" evidence="9">
    <location>
        <begin position="105"/>
        <end position="124"/>
    </location>
</feature>
<dbReference type="NCBIfam" id="NF007289">
    <property type="entry name" value="PRK09757.1"/>
    <property type="match status" value="1"/>
</dbReference>